<keyword evidence="2" id="KW-0862">Zinc</keyword>
<keyword evidence="5" id="KW-0804">Transcription</keyword>
<dbReference type="GO" id="GO:0003677">
    <property type="term" value="F:DNA binding"/>
    <property type="evidence" value="ECO:0007669"/>
    <property type="project" value="UniProtKB-KW"/>
</dbReference>
<keyword evidence="6" id="KW-0539">Nucleus</keyword>
<dbReference type="PANTHER" id="PTHR31313">
    <property type="entry name" value="TY1 ENHANCER ACTIVATOR"/>
    <property type="match status" value="1"/>
</dbReference>
<comment type="caution">
    <text evidence="8">The sequence shown here is derived from an EMBL/GenBank/DDBJ whole genome shotgun (WGS) entry which is preliminary data.</text>
</comment>
<dbReference type="EMBL" id="JAUJFL010000011">
    <property type="protein sequence ID" value="KAK2596564.1"/>
    <property type="molecule type" value="Genomic_DNA"/>
</dbReference>
<feature type="compositionally biased region" description="Low complexity" evidence="7">
    <location>
        <begin position="179"/>
        <end position="189"/>
    </location>
</feature>
<dbReference type="CDD" id="cd12148">
    <property type="entry name" value="fungal_TF_MHR"/>
    <property type="match status" value="2"/>
</dbReference>
<evidence type="ECO:0000256" key="6">
    <source>
        <dbReference type="ARBA" id="ARBA00023242"/>
    </source>
</evidence>
<dbReference type="PANTHER" id="PTHR31313:SF77">
    <property type="entry name" value="ZN(II)2CYS6 TRANSCRIPTION FACTOR (EUROFUNG)"/>
    <property type="match status" value="1"/>
</dbReference>
<dbReference type="GO" id="GO:0046872">
    <property type="term" value="F:metal ion binding"/>
    <property type="evidence" value="ECO:0007669"/>
    <property type="project" value="UniProtKB-KW"/>
</dbReference>
<name>A0AAD9S1H8_PHOAM</name>
<evidence type="ECO:0000256" key="2">
    <source>
        <dbReference type="ARBA" id="ARBA00022833"/>
    </source>
</evidence>
<evidence type="ECO:0008006" key="10">
    <source>
        <dbReference type="Google" id="ProtNLM"/>
    </source>
</evidence>
<accession>A0AAD9S1H8</accession>
<gene>
    <name evidence="8" type="ORF">N8I77_013449</name>
</gene>
<evidence type="ECO:0000313" key="9">
    <source>
        <dbReference type="Proteomes" id="UP001265746"/>
    </source>
</evidence>
<protein>
    <recommendedName>
        <fullName evidence="10">Transcription factor domain-containing protein</fullName>
    </recommendedName>
</protein>
<evidence type="ECO:0000256" key="3">
    <source>
        <dbReference type="ARBA" id="ARBA00023015"/>
    </source>
</evidence>
<evidence type="ECO:0000313" key="8">
    <source>
        <dbReference type="EMBL" id="KAK2596565.1"/>
    </source>
</evidence>
<dbReference type="AlphaFoldDB" id="A0AAD9S1H8"/>
<reference evidence="8" key="1">
    <citation type="submission" date="2023-06" db="EMBL/GenBank/DDBJ databases">
        <authorList>
            <person name="Noh H."/>
        </authorList>
    </citation>
    <scope>NUCLEOTIDE SEQUENCE</scope>
    <source>
        <strain evidence="8">DUCC20226</strain>
    </source>
</reference>
<keyword evidence="3" id="KW-0805">Transcription regulation</keyword>
<feature type="compositionally biased region" description="Acidic residues" evidence="7">
    <location>
        <begin position="197"/>
        <end position="207"/>
    </location>
</feature>
<feature type="region of interest" description="Disordered" evidence="7">
    <location>
        <begin position="528"/>
        <end position="555"/>
    </location>
</feature>
<sequence>MSAARLSLRKAVEAFSQRVRQLETFIHAHNLTVPPTDTDHQAVLDQLSSLYPQEISERSHADRNHAETVLAIPQVFPDLGLGAPTAPVVDMTSTTELSGVPDLLPTSSPFLRTALQAPDHAADGHSNMSPLDFSAATLPFNQYFDVDWVWNHTMVNYLDGDIDVDHLQLPVQRDDKPLSQADPQSTSSDPSPPTLPNDDELTDDEDQSAVTNELSHRLGSLLMTDNGERHFYGATSNLNLARGGNLPVMYGNRPDQGRQAHARLEVAGIHQDISRDLEEHLLQLFFTWHNPTLYIVDQALFTKARMDFEQGKRETVFYSPFLLNAIMWGLYLGRPLHNISQVVTVETPIAFSGNRDQYRSPGTIDREKGTLEHQELFVEQWVQLPKIMSRLECSLMLYEYLIILLHRPFVAKRYIQPFPLIGKGPEHAREMCVRSASRISVLLSWYEEQYSLGHANVLVVQITFSAALILVYATVSETDIQNHRRLTGHLEMCCRALAELGNVFNNATRTLDVLLHVKRTWQARLVAASTGSKRRAPSTGGSPTKRRTLSDVARA</sequence>
<evidence type="ECO:0000256" key="5">
    <source>
        <dbReference type="ARBA" id="ARBA00023163"/>
    </source>
</evidence>
<evidence type="ECO:0000256" key="1">
    <source>
        <dbReference type="ARBA" id="ARBA00022723"/>
    </source>
</evidence>
<evidence type="ECO:0000256" key="7">
    <source>
        <dbReference type="SAM" id="MobiDB-lite"/>
    </source>
</evidence>
<organism evidence="8 9">
    <name type="scientific">Phomopsis amygdali</name>
    <name type="common">Fusicoccum amygdali</name>
    <dbReference type="NCBI Taxonomy" id="1214568"/>
    <lineage>
        <taxon>Eukaryota</taxon>
        <taxon>Fungi</taxon>
        <taxon>Dikarya</taxon>
        <taxon>Ascomycota</taxon>
        <taxon>Pezizomycotina</taxon>
        <taxon>Sordariomycetes</taxon>
        <taxon>Sordariomycetidae</taxon>
        <taxon>Diaporthales</taxon>
        <taxon>Diaporthaceae</taxon>
        <taxon>Diaporthe</taxon>
    </lineage>
</organism>
<dbReference type="Proteomes" id="UP001265746">
    <property type="component" value="Unassembled WGS sequence"/>
</dbReference>
<evidence type="ECO:0000256" key="4">
    <source>
        <dbReference type="ARBA" id="ARBA00023125"/>
    </source>
</evidence>
<keyword evidence="9" id="KW-1185">Reference proteome</keyword>
<keyword evidence="4" id="KW-0238">DNA-binding</keyword>
<dbReference type="InterPro" id="IPR051615">
    <property type="entry name" value="Transcr_Regulatory_Elem"/>
</dbReference>
<keyword evidence="1" id="KW-0479">Metal-binding</keyword>
<feature type="region of interest" description="Disordered" evidence="7">
    <location>
        <begin position="175"/>
        <end position="210"/>
    </location>
</feature>
<dbReference type="EMBL" id="JAUJFL010000011">
    <property type="protein sequence ID" value="KAK2596565.1"/>
    <property type="molecule type" value="Genomic_DNA"/>
</dbReference>
<proteinExistence type="predicted"/>